<keyword evidence="1" id="KW-0472">Membrane</keyword>
<feature type="transmembrane region" description="Helical" evidence="1">
    <location>
        <begin position="55"/>
        <end position="73"/>
    </location>
</feature>
<reference evidence="2 3" key="1">
    <citation type="submission" date="2018-05" db="EMBL/GenBank/DDBJ databases">
        <title>Genomic Encyclopedia of Type Strains, Phase IV (KMG-IV): sequencing the most valuable type-strain genomes for metagenomic binning, comparative biology and taxonomic classification.</title>
        <authorList>
            <person name="Goeker M."/>
        </authorList>
    </citation>
    <scope>NUCLEOTIDE SEQUENCE [LARGE SCALE GENOMIC DNA]</scope>
    <source>
        <strain evidence="2 3">DSM 23606</strain>
    </source>
</reference>
<evidence type="ECO:0000313" key="2">
    <source>
        <dbReference type="EMBL" id="PWV60233.1"/>
    </source>
</evidence>
<keyword evidence="1" id="KW-1133">Transmembrane helix</keyword>
<keyword evidence="3" id="KW-1185">Reference proteome</keyword>
<accession>A0A317MSN0</accession>
<gene>
    <name evidence="2" type="ORF">C7443_108162</name>
</gene>
<protein>
    <recommendedName>
        <fullName evidence="4">Energy-coupling factor transport system permease protein</fullName>
    </recommendedName>
</protein>
<dbReference type="RefSeq" id="WP_110019334.1">
    <property type="nucleotide sequence ID" value="NZ_QGTJ01000008.1"/>
</dbReference>
<name>A0A317MSN0_9GAMM</name>
<keyword evidence="1" id="KW-0812">Transmembrane</keyword>
<comment type="caution">
    <text evidence="2">The sequence shown here is derived from an EMBL/GenBank/DDBJ whole genome shotgun (WGS) entry which is preliminary data.</text>
</comment>
<sequence>MHPAILIVLFLMYALGVAAASPAAVLCGLLMLLAARLLLGGHVPAGTLRGGLRRVRWLLLALTVTHLWFTPGVRLWPELGTLSPTAAGLSLAVWRALALLEMVAGAALLIARCGRDGLSGGLYWLATPFGSVRERLAVRVGLTLECLPQVRALLGAGHDESAAAPSSGVAGRVRRIARAAVGALAQADAVPFALADAPSLRIVVPPPPPWWQWLWPLALGLLFIALARLES</sequence>
<evidence type="ECO:0000313" key="3">
    <source>
        <dbReference type="Proteomes" id="UP000246569"/>
    </source>
</evidence>
<feature type="transmembrane region" description="Helical" evidence="1">
    <location>
        <begin position="176"/>
        <end position="195"/>
    </location>
</feature>
<evidence type="ECO:0008006" key="4">
    <source>
        <dbReference type="Google" id="ProtNLM"/>
    </source>
</evidence>
<organism evidence="2 3">
    <name type="scientific">Plasticicumulans acidivorans</name>
    <dbReference type="NCBI Taxonomy" id="886464"/>
    <lineage>
        <taxon>Bacteria</taxon>
        <taxon>Pseudomonadati</taxon>
        <taxon>Pseudomonadota</taxon>
        <taxon>Gammaproteobacteria</taxon>
        <taxon>Candidatus Competibacteraceae</taxon>
        <taxon>Plasticicumulans</taxon>
    </lineage>
</organism>
<feature type="transmembrane region" description="Helical" evidence="1">
    <location>
        <begin position="93"/>
        <end position="111"/>
    </location>
</feature>
<evidence type="ECO:0000256" key="1">
    <source>
        <dbReference type="SAM" id="Phobius"/>
    </source>
</evidence>
<dbReference type="EMBL" id="QGTJ01000008">
    <property type="protein sequence ID" value="PWV60233.1"/>
    <property type="molecule type" value="Genomic_DNA"/>
</dbReference>
<dbReference type="Proteomes" id="UP000246569">
    <property type="component" value="Unassembled WGS sequence"/>
</dbReference>
<dbReference type="OrthoDB" id="5784756at2"/>
<dbReference type="AlphaFoldDB" id="A0A317MSN0"/>
<feature type="transmembrane region" description="Helical" evidence="1">
    <location>
        <begin position="210"/>
        <end position="229"/>
    </location>
</feature>
<proteinExistence type="predicted"/>